<name>A0A9P8JG81_AURME</name>
<sequence length="145" mass="15967">MLGRDKLDERAASPALSAAHLSDLDEDALGQATRCVRKFAPRGQRVMAERNSGHITACKISDAYPNEIVVSWSGDHVYSFDLVRSPDASEASREQLSTAQSNSQRARESSERNQKKRTASQLSHSPGASSRVQPRQRTEESTALR</sequence>
<accession>A0A9P8JG81</accession>
<gene>
    <name evidence="2" type="ORF">KCU98_g22570</name>
</gene>
<reference evidence="2" key="1">
    <citation type="journal article" date="2021" name="J Fungi (Basel)">
        <title>Virulence traits and population genomics of the black yeast Aureobasidium melanogenum.</title>
        <authorList>
            <person name="Cernosa A."/>
            <person name="Sun X."/>
            <person name="Gostincar C."/>
            <person name="Fang C."/>
            <person name="Gunde-Cimerman N."/>
            <person name="Song Z."/>
        </authorList>
    </citation>
    <scope>NUCLEOTIDE SEQUENCE</scope>
    <source>
        <strain evidence="2">EXF-9298</strain>
    </source>
</reference>
<dbReference type="EMBL" id="JAHFXS010008835">
    <property type="protein sequence ID" value="KAG9918930.1"/>
    <property type="molecule type" value="Genomic_DNA"/>
</dbReference>
<feature type="region of interest" description="Disordered" evidence="1">
    <location>
        <begin position="85"/>
        <end position="145"/>
    </location>
</feature>
<evidence type="ECO:0000313" key="3">
    <source>
        <dbReference type="Proteomes" id="UP000729357"/>
    </source>
</evidence>
<evidence type="ECO:0000256" key="1">
    <source>
        <dbReference type="SAM" id="MobiDB-lite"/>
    </source>
</evidence>
<keyword evidence="3" id="KW-1185">Reference proteome</keyword>
<evidence type="ECO:0000313" key="2">
    <source>
        <dbReference type="EMBL" id="KAG9918930.1"/>
    </source>
</evidence>
<organism evidence="2 3">
    <name type="scientific">Aureobasidium melanogenum</name>
    <name type="common">Aureobasidium pullulans var. melanogenum</name>
    <dbReference type="NCBI Taxonomy" id="46634"/>
    <lineage>
        <taxon>Eukaryota</taxon>
        <taxon>Fungi</taxon>
        <taxon>Dikarya</taxon>
        <taxon>Ascomycota</taxon>
        <taxon>Pezizomycotina</taxon>
        <taxon>Dothideomycetes</taxon>
        <taxon>Dothideomycetidae</taxon>
        <taxon>Dothideales</taxon>
        <taxon>Saccotheciaceae</taxon>
        <taxon>Aureobasidium</taxon>
    </lineage>
</organism>
<dbReference type="Proteomes" id="UP000729357">
    <property type="component" value="Unassembled WGS sequence"/>
</dbReference>
<feature type="compositionally biased region" description="Basic and acidic residues" evidence="1">
    <location>
        <begin position="136"/>
        <end position="145"/>
    </location>
</feature>
<feature type="non-terminal residue" evidence="2">
    <location>
        <position position="145"/>
    </location>
</feature>
<feature type="compositionally biased region" description="Polar residues" evidence="1">
    <location>
        <begin position="119"/>
        <end position="135"/>
    </location>
</feature>
<reference evidence="2" key="2">
    <citation type="submission" date="2021-08" db="EMBL/GenBank/DDBJ databases">
        <authorList>
            <person name="Gostincar C."/>
            <person name="Sun X."/>
            <person name="Song Z."/>
            <person name="Gunde-Cimerman N."/>
        </authorList>
    </citation>
    <scope>NUCLEOTIDE SEQUENCE</scope>
    <source>
        <strain evidence="2">EXF-9298</strain>
    </source>
</reference>
<feature type="compositionally biased region" description="Polar residues" evidence="1">
    <location>
        <begin position="94"/>
        <end position="104"/>
    </location>
</feature>
<protein>
    <submittedName>
        <fullName evidence="2">Uncharacterized protein</fullName>
    </submittedName>
</protein>
<comment type="caution">
    <text evidence="2">The sequence shown here is derived from an EMBL/GenBank/DDBJ whole genome shotgun (WGS) entry which is preliminary data.</text>
</comment>
<proteinExistence type="predicted"/>
<dbReference type="AlphaFoldDB" id="A0A9P8JG81"/>